<gene>
    <name evidence="2" type="ORF">EHYA_04555</name>
</gene>
<evidence type="ECO:0000313" key="2">
    <source>
        <dbReference type="EMBL" id="GCD96868.1"/>
    </source>
</evidence>
<proteinExistence type="predicted"/>
<organism evidence="2 3">
    <name type="scientific">Embleya hyalina</name>
    <dbReference type="NCBI Taxonomy" id="516124"/>
    <lineage>
        <taxon>Bacteria</taxon>
        <taxon>Bacillati</taxon>
        <taxon>Actinomycetota</taxon>
        <taxon>Actinomycetes</taxon>
        <taxon>Kitasatosporales</taxon>
        <taxon>Streptomycetaceae</taxon>
        <taxon>Embleya</taxon>
    </lineage>
</organism>
<evidence type="ECO:0000313" key="3">
    <source>
        <dbReference type="Proteomes" id="UP000286931"/>
    </source>
</evidence>
<reference evidence="2 3" key="1">
    <citation type="submission" date="2018-12" db="EMBL/GenBank/DDBJ databases">
        <title>Draft genome sequence of Embleya hyalina NBRC 13850T.</title>
        <authorList>
            <person name="Komaki H."/>
            <person name="Hosoyama A."/>
            <person name="Kimura A."/>
            <person name="Ichikawa N."/>
            <person name="Tamura T."/>
        </authorList>
    </citation>
    <scope>NUCLEOTIDE SEQUENCE [LARGE SCALE GENOMIC DNA]</scope>
    <source>
        <strain evidence="2 3">NBRC 13850</strain>
    </source>
</reference>
<dbReference type="AlphaFoldDB" id="A0A401YQI5"/>
<dbReference type="RefSeq" id="WP_126638898.1">
    <property type="nucleotide sequence ID" value="NZ_BIFH01000022.1"/>
</dbReference>
<comment type="caution">
    <text evidence="2">The sequence shown here is derived from an EMBL/GenBank/DDBJ whole genome shotgun (WGS) entry which is preliminary data.</text>
</comment>
<evidence type="ECO:0000256" key="1">
    <source>
        <dbReference type="SAM" id="MobiDB-lite"/>
    </source>
</evidence>
<protein>
    <submittedName>
        <fullName evidence="2">Uncharacterized protein</fullName>
    </submittedName>
</protein>
<sequence length="235" mass="25867">MSTAHAEYLDRLRRHLTAKQLEPEGEWLPQARRLSDAWPGAATLASAVHRPTVKAAIIHSGLPDPLDGRDRADVTDGEACQGYAAAAVVLATAAALWSPGNRWPHLRNGPSVGHALGTVPSRRLDDDMLQRLLHLLLQERPEGLAELVRYLPHSRVGRVDLMSVAVPAYVMAGPPKPWEGTDTYPDRGTWLTFHRDVRDLRPPGVGGGDHGGPYLGRKDPDVHPHLRRSPRRAQR</sequence>
<accession>A0A401YQI5</accession>
<dbReference type="EMBL" id="BIFH01000022">
    <property type="protein sequence ID" value="GCD96868.1"/>
    <property type="molecule type" value="Genomic_DNA"/>
</dbReference>
<keyword evidence="3" id="KW-1185">Reference proteome</keyword>
<feature type="region of interest" description="Disordered" evidence="1">
    <location>
        <begin position="198"/>
        <end position="235"/>
    </location>
</feature>
<feature type="compositionally biased region" description="Basic residues" evidence="1">
    <location>
        <begin position="225"/>
        <end position="235"/>
    </location>
</feature>
<name>A0A401YQI5_9ACTN</name>
<dbReference type="Proteomes" id="UP000286931">
    <property type="component" value="Unassembled WGS sequence"/>
</dbReference>
<feature type="compositionally biased region" description="Gly residues" evidence="1">
    <location>
        <begin position="204"/>
        <end position="214"/>
    </location>
</feature>